<gene>
    <name evidence="1" type="ORF">BWQ96_06807</name>
</gene>
<dbReference type="EMBL" id="NBIV01000125">
    <property type="protein sequence ID" value="PXF43417.1"/>
    <property type="molecule type" value="Genomic_DNA"/>
</dbReference>
<dbReference type="Pfam" id="PF13646">
    <property type="entry name" value="HEAT_2"/>
    <property type="match status" value="1"/>
</dbReference>
<dbReference type="STRING" id="448386.A0A2V3IMY1"/>
<dbReference type="SUPFAM" id="SSF48371">
    <property type="entry name" value="ARM repeat"/>
    <property type="match status" value="1"/>
</dbReference>
<dbReference type="PANTHER" id="PTHR12697:SF38">
    <property type="entry name" value="PBS LYASE HEAT DOMAIN PROTEIN REPEAT-CONTAINING PROTEIN"/>
    <property type="match status" value="1"/>
</dbReference>
<dbReference type="SMART" id="SM00567">
    <property type="entry name" value="EZ_HEAT"/>
    <property type="match status" value="4"/>
</dbReference>
<dbReference type="AlphaFoldDB" id="A0A2V3IMY1"/>
<dbReference type="InterPro" id="IPR011989">
    <property type="entry name" value="ARM-like"/>
</dbReference>
<sequence length="289" mass="30930">MNVPTFAGQPFCWFNRSYSGLPIRPKSSTTRYDAAKLPQRRPRAQLISPNAESLLDDLCSESQARQLVALVHLSSLPPGEGIWVLRKSDVLTSRNLQVRVSAFATLGKLGIREEGRTLIVALESDPDHSIRAAAASGLGDLLRPNDGEGVVRGQGDALEALVRAAEQDAHFIVRYAALVSVGELGNPAALDAVLRVVRDLSAPALEATAAVYAIGQLANDDALTGEILDAVSARAGDREDLVRAAVVRTLGRWSNANSVPELLQRMKGDEKRFGQSTHVQAILDDVLGG</sequence>
<dbReference type="GO" id="GO:0016491">
    <property type="term" value="F:oxidoreductase activity"/>
    <property type="evidence" value="ECO:0007669"/>
    <property type="project" value="TreeGrafter"/>
</dbReference>
<evidence type="ECO:0008006" key="3">
    <source>
        <dbReference type="Google" id="ProtNLM"/>
    </source>
</evidence>
<name>A0A2V3IMY1_9FLOR</name>
<dbReference type="Gene3D" id="1.25.10.10">
    <property type="entry name" value="Leucine-rich Repeat Variant"/>
    <property type="match status" value="1"/>
</dbReference>
<evidence type="ECO:0000313" key="2">
    <source>
        <dbReference type="Proteomes" id="UP000247409"/>
    </source>
</evidence>
<dbReference type="OrthoDB" id="4933at2759"/>
<reference evidence="1 2" key="1">
    <citation type="journal article" date="2018" name="Mol. Biol. Evol.">
        <title>Analysis of the draft genome of the red seaweed Gracilariopsis chorda provides insights into genome size evolution in Rhodophyta.</title>
        <authorList>
            <person name="Lee J."/>
            <person name="Yang E.C."/>
            <person name="Graf L."/>
            <person name="Yang J.H."/>
            <person name="Qiu H."/>
            <person name="Zel Zion U."/>
            <person name="Chan C.X."/>
            <person name="Stephens T.G."/>
            <person name="Weber A.P.M."/>
            <person name="Boo G.H."/>
            <person name="Boo S.M."/>
            <person name="Kim K.M."/>
            <person name="Shin Y."/>
            <person name="Jung M."/>
            <person name="Lee S.J."/>
            <person name="Yim H.S."/>
            <person name="Lee J.H."/>
            <person name="Bhattacharya D."/>
            <person name="Yoon H.S."/>
        </authorList>
    </citation>
    <scope>NUCLEOTIDE SEQUENCE [LARGE SCALE GENOMIC DNA]</scope>
    <source>
        <strain evidence="1 2">SKKU-2015</strain>
        <tissue evidence="1">Whole body</tissue>
    </source>
</reference>
<dbReference type="PANTHER" id="PTHR12697">
    <property type="entry name" value="PBS LYASE HEAT-LIKE PROTEIN"/>
    <property type="match status" value="1"/>
</dbReference>
<dbReference type="Proteomes" id="UP000247409">
    <property type="component" value="Unassembled WGS sequence"/>
</dbReference>
<evidence type="ECO:0000313" key="1">
    <source>
        <dbReference type="EMBL" id="PXF43417.1"/>
    </source>
</evidence>
<accession>A0A2V3IMY1</accession>
<protein>
    <recommendedName>
        <fullName evidence="3">HEAT repeat domain-containing protein</fullName>
    </recommendedName>
</protein>
<dbReference type="InterPro" id="IPR016024">
    <property type="entry name" value="ARM-type_fold"/>
</dbReference>
<proteinExistence type="predicted"/>
<dbReference type="InterPro" id="IPR004155">
    <property type="entry name" value="PBS_lyase_HEAT"/>
</dbReference>
<keyword evidence="2" id="KW-1185">Reference proteome</keyword>
<comment type="caution">
    <text evidence="1">The sequence shown here is derived from an EMBL/GenBank/DDBJ whole genome shotgun (WGS) entry which is preliminary data.</text>
</comment>
<organism evidence="1 2">
    <name type="scientific">Gracilariopsis chorda</name>
    <dbReference type="NCBI Taxonomy" id="448386"/>
    <lineage>
        <taxon>Eukaryota</taxon>
        <taxon>Rhodophyta</taxon>
        <taxon>Florideophyceae</taxon>
        <taxon>Rhodymeniophycidae</taxon>
        <taxon>Gracilariales</taxon>
        <taxon>Gracilariaceae</taxon>
        <taxon>Gracilariopsis</taxon>
    </lineage>
</organism>